<proteinExistence type="predicted"/>
<reference evidence="1" key="1">
    <citation type="submission" date="2024-02" db="EMBL/GenBank/DDBJ databases">
        <authorList>
            <consortium name="ELIXIR-Norway"/>
            <consortium name="Elixir Norway"/>
        </authorList>
    </citation>
    <scope>NUCLEOTIDE SEQUENCE</scope>
</reference>
<dbReference type="Proteomes" id="UP001497512">
    <property type="component" value="Chromosome 7"/>
</dbReference>
<accession>A0ABP0UUB3</accession>
<gene>
    <name evidence="1" type="ORF">CSSPTR1EN2_LOCUS20150</name>
</gene>
<sequence length="138" mass="15494">MAAGKKCGVQRKLLMGRVRLRVHTDTQQQAPSSFPCGVGELVLLCSRKESYPAHGDCTCRTDSENIPSQRPRQLLWLLTILYTRRACALKPNSNPPFRACEVEPNAFPLEHPKWQDVVLRNRTSRGVKAVCSAQFCAE</sequence>
<dbReference type="EMBL" id="OZ019899">
    <property type="protein sequence ID" value="CAK9230892.1"/>
    <property type="molecule type" value="Genomic_DNA"/>
</dbReference>
<evidence type="ECO:0000313" key="2">
    <source>
        <dbReference type="Proteomes" id="UP001497512"/>
    </source>
</evidence>
<evidence type="ECO:0000313" key="1">
    <source>
        <dbReference type="EMBL" id="CAK9230892.1"/>
    </source>
</evidence>
<organism evidence="1 2">
    <name type="scientific">Sphagnum troendelagicum</name>
    <dbReference type="NCBI Taxonomy" id="128251"/>
    <lineage>
        <taxon>Eukaryota</taxon>
        <taxon>Viridiplantae</taxon>
        <taxon>Streptophyta</taxon>
        <taxon>Embryophyta</taxon>
        <taxon>Bryophyta</taxon>
        <taxon>Sphagnophytina</taxon>
        <taxon>Sphagnopsida</taxon>
        <taxon>Sphagnales</taxon>
        <taxon>Sphagnaceae</taxon>
        <taxon>Sphagnum</taxon>
    </lineage>
</organism>
<name>A0ABP0UUB3_9BRYO</name>
<protein>
    <submittedName>
        <fullName evidence="1">Uncharacterized protein</fullName>
    </submittedName>
</protein>
<keyword evidence="2" id="KW-1185">Reference proteome</keyword>